<reference evidence="2" key="1">
    <citation type="submission" date="2016-11" db="UniProtKB">
        <authorList>
            <consortium name="WormBaseParasite"/>
        </authorList>
    </citation>
    <scope>IDENTIFICATION</scope>
</reference>
<proteinExistence type="predicted"/>
<sequence>MDERRTISGHGTIALRNARRPLALPPRHSLSRPLLAYCHLYWFCSGRDELSQPLILGAVEISFPGCGDGCASPSASDLTAVVLRGNCQKTAMCFLCGVRGVHSPFATSFLFLVAISA</sequence>
<organism evidence="1 2">
    <name type="scientific">Steinernema glaseri</name>
    <dbReference type="NCBI Taxonomy" id="37863"/>
    <lineage>
        <taxon>Eukaryota</taxon>
        <taxon>Metazoa</taxon>
        <taxon>Ecdysozoa</taxon>
        <taxon>Nematoda</taxon>
        <taxon>Chromadorea</taxon>
        <taxon>Rhabditida</taxon>
        <taxon>Tylenchina</taxon>
        <taxon>Panagrolaimomorpha</taxon>
        <taxon>Strongyloidoidea</taxon>
        <taxon>Steinernematidae</taxon>
        <taxon>Steinernema</taxon>
    </lineage>
</organism>
<dbReference type="Proteomes" id="UP000095287">
    <property type="component" value="Unplaced"/>
</dbReference>
<dbReference type="AlphaFoldDB" id="A0A1I7YDZ1"/>
<accession>A0A1I7YDZ1</accession>
<dbReference type="WBParaSite" id="L893_g15161.t1">
    <property type="protein sequence ID" value="L893_g15161.t1"/>
    <property type="gene ID" value="L893_g15161"/>
</dbReference>
<name>A0A1I7YDZ1_9BILA</name>
<protein>
    <submittedName>
        <fullName evidence="2">Uncharacterized protein</fullName>
    </submittedName>
</protein>
<evidence type="ECO:0000313" key="2">
    <source>
        <dbReference type="WBParaSite" id="L893_g15161.t1"/>
    </source>
</evidence>
<evidence type="ECO:0000313" key="1">
    <source>
        <dbReference type="Proteomes" id="UP000095287"/>
    </source>
</evidence>
<keyword evidence="1" id="KW-1185">Reference proteome</keyword>